<name>A0A9D9HFJ9_9BACT</name>
<gene>
    <name evidence="1" type="ORF">IAC29_01810</name>
</gene>
<evidence type="ECO:0000313" key="2">
    <source>
        <dbReference type="Proteomes" id="UP000810252"/>
    </source>
</evidence>
<dbReference type="Proteomes" id="UP000810252">
    <property type="component" value="Unassembled WGS sequence"/>
</dbReference>
<dbReference type="AlphaFoldDB" id="A0A9D9HFJ9"/>
<protein>
    <submittedName>
        <fullName evidence="1">Uncharacterized protein</fullName>
    </submittedName>
</protein>
<sequence>MDTRIKYSVMLAFAALSVASCKIYDDSEVLQEPAYMVVCSTYEDCISEIFKVAELADFFSLYQDIRSDREAAMELAESYFPYWINEDNLYYEEADVSGWGRIVLEEDGSFSVFTDHGFWGDRYLQGTGEFRYVVTETGERSFSVELSGTDTGLDLSISAVVTCDDDWVTVESCSVSYMPSSTGGYTVSSVEGAPVKKVTIASGQDVYQASSGSLAYSYCLDGTVTDDFTLSFGDQYVAILRDGRVAKCRPLQSYGGWSADYVIEIE</sequence>
<dbReference type="PROSITE" id="PS51257">
    <property type="entry name" value="PROKAR_LIPOPROTEIN"/>
    <property type="match status" value="1"/>
</dbReference>
<evidence type="ECO:0000313" key="1">
    <source>
        <dbReference type="EMBL" id="MBO8447992.1"/>
    </source>
</evidence>
<reference evidence="1" key="1">
    <citation type="submission" date="2020-10" db="EMBL/GenBank/DDBJ databases">
        <authorList>
            <person name="Gilroy R."/>
        </authorList>
    </citation>
    <scope>NUCLEOTIDE SEQUENCE</scope>
    <source>
        <strain evidence="1">20514</strain>
    </source>
</reference>
<accession>A0A9D9HFJ9</accession>
<dbReference type="EMBL" id="JADIMQ010000026">
    <property type="protein sequence ID" value="MBO8447992.1"/>
    <property type="molecule type" value="Genomic_DNA"/>
</dbReference>
<comment type="caution">
    <text evidence="1">The sequence shown here is derived from an EMBL/GenBank/DDBJ whole genome shotgun (WGS) entry which is preliminary data.</text>
</comment>
<proteinExistence type="predicted"/>
<organism evidence="1 2">
    <name type="scientific">Candidatus Cryptobacteroides merdigallinarum</name>
    <dbReference type="NCBI Taxonomy" id="2840770"/>
    <lineage>
        <taxon>Bacteria</taxon>
        <taxon>Pseudomonadati</taxon>
        <taxon>Bacteroidota</taxon>
        <taxon>Bacteroidia</taxon>
        <taxon>Bacteroidales</taxon>
        <taxon>Candidatus Cryptobacteroides</taxon>
    </lineage>
</organism>
<reference evidence="1" key="2">
    <citation type="journal article" date="2021" name="PeerJ">
        <title>Extensive microbial diversity within the chicken gut microbiome revealed by metagenomics and culture.</title>
        <authorList>
            <person name="Gilroy R."/>
            <person name="Ravi A."/>
            <person name="Getino M."/>
            <person name="Pursley I."/>
            <person name="Horton D.L."/>
            <person name="Alikhan N.F."/>
            <person name="Baker D."/>
            <person name="Gharbi K."/>
            <person name="Hall N."/>
            <person name="Watson M."/>
            <person name="Adriaenssens E.M."/>
            <person name="Foster-Nyarko E."/>
            <person name="Jarju S."/>
            <person name="Secka A."/>
            <person name="Antonio M."/>
            <person name="Oren A."/>
            <person name="Chaudhuri R.R."/>
            <person name="La Ragione R."/>
            <person name="Hildebrand F."/>
            <person name="Pallen M.J."/>
        </authorList>
    </citation>
    <scope>NUCLEOTIDE SEQUENCE</scope>
    <source>
        <strain evidence="1">20514</strain>
    </source>
</reference>